<evidence type="ECO:0000256" key="1">
    <source>
        <dbReference type="ARBA" id="ARBA00012528"/>
    </source>
</evidence>
<evidence type="ECO:0000256" key="3">
    <source>
        <dbReference type="SAM" id="MobiDB-lite"/>
    </source>
</evidence>
<dbReference type="Gene3D" id="3.30.70.270">
    <property type="match status" value="1"/>
</dbReference>
<dbReference type="EMBL" id="AP025591">
    <property type="protein sequence ID" value="BDG03872.1"/>
    <property type="molecule type" value="Genomic_DNA"/>
</dbReference>
<organism evidence="5 6">
    <name type="scientific">Anaeromyxobacter oryzae</name>
    <dbReference type="NCBI Taxonomy" id="2918170"/>
    <lineage>
        <taxon>Bacteria</taxon>
        <taxon>Pseudomonadati</taxon>
        <taxon>Myxococcota</taxon>
        <taxon>Myxococcia</taxon>
        <taxon>Myxococcales</taxon>
        <taxon>Cystobacterineae</taxon>
        <taxon>Anaeromyxobacteraceae</taxon>
        <taxon>Anaeromyxobacter</taxon>
    </lineage>
</organism>
<evidence type="ECO:0000256" key="2">
    <source>
        <dbReference type="ARBA" id="ARBA00034247"/>
    </source>
</evidence>
<dbReference type="InterPro" id="IPR011006">
    <property type="entry name" value="CheY-like_superfamily"/>
</dbReference>
<dbReference type="InterPro" id="IPR043128">
    <property type="entry name" value="Rev_trsase/Diguanyl_cyclase"/>
</dbReference>
<dbReference type="SUPFAM" id="SSF55073">
    <property type="entry name" value="Nucleotide cyclase"/>
    <property type="match status" value="1"/>
</dbReference>
<sequence length="298" mass="31526">MARRILVAEQSKHVVTALRRDLEGTGFVVDPVAPAEAAARLDADRHFAAIVRGNDGAPAVVDALRAADPLLPVIALFFDEDEARRHPGAFGADGVLVGPLTAASVAGTCRLAEKLRTEARRAQALEATAAERARGGEAGLDFLKKLLLLEVKRSKRYGYPVALALVAVDRWPDVLAKVDRAGRAALLADVLGLLTASVRDIDLVAPFAEERFVVLMPHTKAEGALQVSRRLCAKIRDRKADVAVTASAGVAGHEGGGTVSFGMLVKRAAEALTRARAEGGDRAVPAEPPPRRDRIVLG</sequence>
<dbReference type="EC" id="2.7.7.65" evidence="1"/>
<dbReference type="RefSeq" id="WP_248362403.1">
    <property type="nucleotide sequence ID" value="NZ_AP025591.1"/>
</dbReference>
<dbReference type="InterPro" id="IPR029787">
    <property type="entry name" value="Nucleotide_cyclase"/>
</dbReference>
<gene>
    <name evidence="5" type="ORF">AMOR_28680</name>
</gene>
<dbReference type="Pfam" id="PF00990">
    <property type="entry name" value="GGDEF"/>
    <property type="match status" value="1"/>
</dbReference>
<dbReference type="InterPro" id="IPR050469">
    <property type="entry name" value="Diguanylate_Cyclase"/>
</dbReference>
<name>A0ABN6MSB7_9BACT</name>
<evidence type="ECO:0000313" key="5">
    <source>
        <dbReference type="EMBL" id="BDG03872.1"/>
    </source>
</evidence>
<dbReference type="Proteomes" id="UP001162891">
    <property type="component" value="Chromosome"/>
</dbReference>
<protein>
    <recommendedName>
        <fullName evidence="1">diguanylate cyclase</fullName>
        <ecNumber evidence="1">2.7.7.65</ecNumber>
    </recommendedName>
</protein>
<dbReference type="PANTHER" id="PTHR45138">
    <property type="entry name" value="REGULATORY COMPONENTS OF SENSORY TRANSDUCTION SYSTEM"/>
    <property type="match status" value="1"/>
</dbReference>
<reference evidence="6" key="1">
    <citation type="journal article" date="2022" name="Int. J. Syst. Evol. Microbiol.">
        <title>Anaeromyxobacter oryzae sp. nov., Anaeromyxobacter diazotrophicus sp. nov. and Anaeromyxobacter paludicola sp. nov., isolated from paddy soils.</title>
        <authorList>
            <person name="Itoh H."/>
            <person name="Xu Z."/>
            <person name="Mise K."/>
            <person name="Masuda Y."/>
            <person name="Ushijima N."/>
            <person name="Hayakawa C."/>
            <person name="Shiratori Y."/>
            <person name="Senoo K."/>
        </authorList>
    </citation>
    <scope>NUCLEOTIDE SEQUENCE [LARGE SCALE GENOMIC DNA]</scope>
    <source>
        <strain evidence="6">Red232</strain>
    </source>
</reference>
<feature type="domain" description="GGDEF" evidence="4">
    <location>
        <begin position="159"/>
        <end position="288"/>
    </location>
</feature>
<proteinExistence type="predicted"/>
<evidence type="ECO:0000313" key="6">
    <source>
        <dbReference type="Proteomes" id="UP001162891"/>
    </source>
</evidence>
<evidence type="ECO:0000259" key="4">
    <source>
        <dbReference type="PROSITE" id="PS50887"/>
    </source>
</evidence>
<dbReference type="Gene3D" id="3.40.50.2300">
    <property type="match status" value="1"/>
</dbReference>
<dbReference type="PROSITE" id="PS50887">
    <property type="entry name" value="GGDEF"/>
    <property type="match status" value="1"/>
</dbReference>
<dbReference type="PANTHER" id="PTHR45138:SF9">
    <property type="entry name" value="DIGUANYLATE CYCLASE DGCM-RELATED"/>
    <property type="match status" value="1"/>
</dbReference>
<accession>A0ABN6MSB7</accession>
<dbReference type="InterPro" id="IPR000160">
    <property type="entry name" value="GGDEF_dom"/>
</dbReference>
<feature type="compositionally biased region" description="Basic and acidic residues" evidence="3">
    <location>
        <begin position="289"/>
        <end position="298"/>
    </location>
</feature>
<dbReference type="NCBIfam" id="TIGR00254">
    <property type="entry name" value="GGDEF"/>
    <property type="match status" value="1"/>
</dbReference>
<dbReference type="SUPFAM" id="SSF52172">
    <property type="entry name" value="CheY-like"/>
    <property type="match status" value="1"/>
</dbReference>
<feature type="region of interest" description="Disordered" evidence="3">
    <location>
        <begin position="276"/>
        <end position="298"/>
    </location>
</feature>
<keyword evidence="6" id="KW-1185">Reference proteome</keyword>
<dbReference type="SMART" id="SM00267">
    <property type="entry name" value="GGDEF"/>
    <property type="match status" value="1"/>
</dbReference>
<comment type="catalytic activity">
    <reaction evidence="2">
        <text>2 GTP = 3',3'-c-di-GMP + 2 diphosphate</text>
        <dbReference type="Rhea" id="RHEA:24898"/>
        <dbReference type="ChEBI" id="CHEBI:33019"/>
        <dbReference type="ChEBI" id="CHEBI:37565"/>
        <dbReference type="ChEBI" id="CHEBI:58805"/>
        <dbReference type="EC" id="2.7.7.65"/>
    </reaction>
</comment>